<proteinExistence type="predicted"/>
<keyword evidence="1" id="KW-0812">Transmembrane</keyword>
<name>A0A816YE25_9BILA</name>
<sequence>MHHNVSYNLFRLNNYGINYSDIHAWKGNYCSKRCLTYLRHLKEFHESPFVKFLYNAASYIFFLLLFSYYLLFDFNIPTNEVPSIHWTEILVIFIVTTMLFEDIRQFLWQDSLSLAGKLSNYFIKNIFFSLTRIASYMLFYIGLIFRFTYASTDEELSVAKIILAYDLEIWYIRSLAFLGVARNMGPKLVMIRKMLIDLFFFIYIILISMIAYGVASRAMYNYSDPDPNDLTFDGRSIFRNILYPTYYLMYGSTDKELTALNQNRDFATAIATQVLLAAHMLFVNVLLINLLIAMFSFTFDSVQSQTDLVWRYDRYALIREYFDRPPLFPPFIILTHFAELIKLILRHLPKTDRSTMRRRQAKIFKMIATSREVDRDWSEFESYATNLYARTIVFGQPLSSAALVPSTARQEATQITLDQMSTSQVSPNFDMKVITDEIASIKRALGDLRTHSEEMNRCMQWMIDAMERVKMSKEPKPKLRLARTTIDLQPIDV</sequence>
<gene>
    <name evidence="2" type="ORF">MBJ925_LOCUS32661</name>
</gene>
<evidence type="ECO:0000256" key="1">
    <source>
        <dbReference type="SAM" id="Phobius"/>
    </source>
</evidence>
<protein>
    <recommendedName>
        <fullName evidence="4">Ion transport domain-containing protein</fullName>
    </recommendedName>
</protein>
<dbReference type="GO" id="GO:0099604">
    <property type="term" value="F:ligand-gated calcium channel activity"/>
    <property type="evidence" value="ECO:0007669"/>
    <property type="project" value="TreeGrafter"/>
</dbReference>
<dbReference type="AlphaFoldDB" id="A0A816YE25"/>
<dbReference type="Proteomes" id="UP000663824">
    <property type="component" value="Unassembled WGS sequence"/>
</dbReference>
<accession>A0A816YE25</accession>
<feature type="transmembrane region" description="Helical" evidence="1">
    <location>
        <begin position="194"/>
        <end position="216"/>
    </location>
</feature>
<feature type="transmembrane region" description="Helical" evidence="1">
    <location>
        <begin position="274"/>
        <end position="299"/>
    </location>
</feature>
<keyword evidence="1" id="KW-0472">Membrane</keyword>
<dbReference type="PANTHER" id="PTHR13800">
    <property type="entry name" value="TRANSIENT RECEPTOR POTENTIAL CATION CHANNEL, SUBFAMILY M, MEMBER 6"/>
    <property type="match status" value="1"/>
</dbReference>
<dbReference type="EMBL" id="CAJNRE010017887">
    <property type="protein sequence ID" value="CAF2158037.1"/>
    <property type="molecule type" value="Genomic_DNA"/>
</dbReference>
<feature type="transmembrane region" description="Helical" evidence="1">
    <location>
        <begin position="121"/>
        <end position="149"/>
    </location>
</feature>
<comment type="caution">
    <text evidence="2">The sequence shown here is derived from an EMBL/GenBank/DDBJ whole genome shotgun (WGS) entry which is preliminary data.</text>
</comment>
<evidence type="ECO:0008006" key="4">
    <source>
        <dbReference type="Google" id="ProtNLM"/>
    </source>
</evidence>
<evidence type="ECO:0000313" key="3">
    <source>
        <dbReference type="Proteomes" id="UP000663824"/>
    </source>
</evidence>
<feature type="transmembrane region" description="Helical" evidence="1">
    <location>
        <begin position="83"/>
        <end position="100"/>
    </location>
</feature>
<dbReference type="InterPro" id="IPR050927">
    <property type="entry name" value="TRPM"/>
</dbReference>
<feature type="transmembrane region" description="Helical" evidence="1">
    <location>
        <begin position="327"/>
        <end position="348"/>
    </location>
</feature>
<organism evidence="2 3">
    <name type="scientific">Rotaria magnacalcarata</name>
    <dbReference type="NCBI Taxonomy" id="392030"/>
    <lineage>
        <taxon>Eukaryota</taxon>
        <taxon>Metazoa</taxon>
        <taxon>Spiralia</taxon>
        <taxon>Gnathifera</taxon>
        <taxon>Rotifera</taxon>
        <taxon>Eurotatoria</taxon>
        <taxon>Bdelloidea</taxon>
        <taxon>Philodinida</taxon>
        <taxon>Philodinidae</taxon>
        <taxon>Rotaria</taxon>
    </lineage>
</organism>
<dbReference type="GO" id="GO:0005886">
    <property type="term" value="C:plasma membrane"/>
    <property type="evidence" value="ECO:0007669"/>
    <property type="project" value="TreeGrafter"/>
</dbReference>
<dbReference type="PANTHER" id="PTHR13800:SF12">
    <property type="entry name" value="TRANSIENT RECEPTOR POTENTIAL CATION CHANNEL SUBFAMILY M MEMBER-LIKE 2"/>
    <property type="match status" value="1"/>
</dbReference>
<reference evidence="2" key="1">
    <citation type="submission" date="2021-02" db="EMBL/GenBank/DDBJ databases">
        <authorList>
            <person name="Nowell W R."/>
        </authorList>
    </citation>
    <scope>NUCLEOTIDE SEQUENCE</scope>
</reference>
<evidence type="ECO:0000313" key="2">
    <source>
        <dbReference type="EMBL" id="CAF2158037.1"/>
    </source>
</evidence>
<keyword evidence="1" id="KW-1133">Transmembrane helix</keyword>
<feature type="transmembrane region" description="Helical" evidence="1">
    <location>
        <begin position="52"/>
        <end position="71"/>
    </location>
</feature>